<sequence length="64" mass="7317">MVLALEKKWNVRDFLAREAKKSVRYVMIVNRCCGAIYWHPETGEIPGETWGSVYEVVIPMNSSG</sequence>
<evidence type="ECO:0000313" key="1">
    <source>
        <dbReference type="EMBL" id="VAY87176.1"/>
    </source>
</evidence>
<organism evidence="1">
    <name type="scientific">mine drainage metagenome</name>
    <dbReference type="NCBI Taxonomy" id="410659"/>
    <lineage>
        <taxon>unclassified sequences</taxon>
        <taxon>metagenomes</taxon>
        <taxon>ecological metagenomes</taxon>
    </lineage>
</organism>
<proteinExistence type="predicted"/>
<dbReference type="AlphaFoldDB" id="A0A3P3ZMC0"/>
<accession>A0A3P3ZMC0</accession>
<dbReference type="EMBL" id="UOYP01000082">
    <property type="protein sequence ID" value="VAY87176.1"/>
    <property type="molecule type" value="Genomic_DNA"/>
</dbReference>
<reference evidence="1" key="1">
    <citation type="submission" date="2018-10" db="EMBL/GenBank/DDBJ databases">
        <authorList>
            <person name="Plewniak F."/>
        </authorList>
    </citation>
    <scope>NUCLEOTIDE SEQUENCE</scope>
</reference>
<protein>
    <submittedName>
        <fullName evidence="1">Uncharacterized protein</fullName>
    </submittedName>
</protein>
<name>A0A3P3ZMC0_9ZZZZ</name>
<gene>
    <name evidence="1" type="ORF">CARN8_1720012</name>
</gene>